<dbReference type="InterPro" id="IPR011051">
    <property type="entry name" value="RmlC_Cupin_sf"/>
</dbReference>
<keyword evidence="5" id="KW-1185">Reference proteome</keyword>
<gene>
    <name evidence="4" type="ORF">Rhopal_000904-T1</name>
</gene>
<evidence type="ECO:0000256" key="1">
    <source>
        <dbReference type="ARBA" id="ARBA00008416"/>
    </source>
</evidence>
<feature type="domain" description="Pirin N-terminal" evidence="3">
    <location>
        <begin position="19"/>
        <end position="125"/>
    </location>
</feature>
<dbReference type="Pfam" id="PF02678">
    <property type="entry name" value="Pirin"/>
    <property type="match status" value="1"/>
</dbReference>
<dbReference type="InterPro" id="IPR003829">
    <property type="entry name" value="Pirin_N_dom"/>
</dbReference>
<proteinExistence type="inferred from homology"/>
<dbReference type="InterPro" id="IPR012093">
    <property type="entry name" value="Pirin"/>
</dbReference>
<evidence type="ECO:0000313" key="4">
    <source>
        <dbReference type="EMBL" id="GJN87949.1"/>
    </source>
</evidence>
<comment type="caution">
    <text evidence="4">The sequence shown here is derived from an EMBL/GenBank/DDBJ whole genome shotgun (WGS) entry which is preliminary data.</text>
</comment>
<dbReference type="CDD" id="cd02910">
    <property type="entry name" value="cupin_Yhhw_N"/>
    <property type="match status" value="1"/>
</dbReference>
<evidence type="ECO:0000256" key="2">
    <source>
        <dbReference type="RuleBase" id="RU003457"/>
    </source>
</evidence>
<comment type="similarity">
    <text evidence="1 2">Belongs to the pirin family.</text>
</comment>
<dbReference type="SUPFAM" id="SSF51182">
    <property type="entry name" value="RmlC-like cupins"/>
    <property type="match status" value="1"/>
</dbReference>
<evidence type="ECO:0000259" key="3">
    <source>
        <dbReference type="Pfam" id="PF02678"/>
    </source>
</evidence>
<sequence length="283" mass="31444">MSTKTALKVIPRKHATRGHANHGWLKTFHTFSFASYFDPNFDKWGPLRVINEDRVEAGTGFGTHQHREFEIWSYIVDGELEHKDSMGNLEIMKRGDIQMTSAGTGIAHSEYNRNAEKQAYFLQIWGLPNTRGLSPKYYNRHFSDDEKRDRLVKVVAPAESEGVSDERNAEGPAPVHAALSMYASILSPKSSVKHTLSSTTTKAYLHNIMRSGYRGPNATATATDKFEDGGALVQLNNGLIFEEGDGAFISVDASAAQADGAREIEIKNVGERDAEFLLFEMSD</sequence>
<dbReference type="InterPro" id="IPR014710">
    <property type="entry name" value="RmlC-like_jellyroll"/>
</dbReference>
<accession>A0AAV5GF20</accession>
<reference evidence="4 5" key="1">
    <citation type="submission" date="2021-12" db="EMBL/GenBank/DDBJ databases">
        <title>High titer production of polyol ester of fatty acids by Rhodotorula paludigena BS15 towards product separation-free biomass refinery.</title>
        <authorList>
            <person name="Mano J."/>
            <person name="Ono H."/>
            <person name="Tanaka T."/>
            <person name="Naito K."/>
            <person name="Sushida H."/>
            <person name="Ike M."/>
            <person name="Tokuyasu K."/>
            <person name="Kitaoka M."/>
        </authorList>
    </citation>
    <scope>NUCLEOTIDE SEQUENCE [LARGE SCALE GENOMIC DNA]</scope>
    <source>
        <strain evidence="4 5">BS15</strain>
    </source>
</reference>
<name>A0AAV5GF20_9BASI</name>
<evidence type="ECO:0000313" key="5">
    <source>
        <dbReference type="Proteomes" id="UP001342314"/>
    </source>
</evidence>
<dbReference type="Gene3D" id="2.60.120.10">
    <property type="entry name" value="Jelly Rolls"/>
    <property type="match status" value="2"/>
</dbReference>
<dbReference type="PANTHER" id="PTHR43212:SF3">
    <property type="entry name" value="QUERCETIN 2,3-DIOXYGENASE"/>
    <property type="match status" value="1"/>
</dbReference>
<protein>
    <recommendedName>
        <fullName evidence="3">Pirin N-terminal domain-containing protein</fullName>
    </recommendedName>
</protein>
<dbReference type="Proteomes" id="UP001342314">
    <property type="component" value="Unassembled WGS sequence"/>
</dbReference>
<organism evidence="4 5">
    <name type="scientific">Rhodotorula paludigena</name>
    <dbReference type="NCBI Taxonomy" id="86838"/>
    <lineage>
        <taxon>Eukaryota</taxon>
        <taxon>Fungi</taxon>
        <taxon>Dikarya</taxon>
        <taxon>Basidiomycota</taxon>
        <taxon>Pucciniomycotina</taxon>
        <taxon>Microbotryomycetes</taxon>
        <taxon>Sporidiobolales</taxon>
        <taxon>Sporidiobolaceae</taxon>
        <taxon>Rhodotorula</taxon>
    </lineage>
</organism>
<dbReference type="PANTHER" id="PTHR43212">
    <property type="entry name" value="QUERCETIN 2,3-DIOXYGENASE"/>
    <property type="match status" value="1"/>
</dbReference>
<dbReference type="AlphaFoldDB" id="A0AAV5GF20"/>
<dbReference type="EMBL" id="BQKY01000002">
    <property type="protein sequence ID" value="GJN87949.1"/>
    <property type="molecule type" value="Genomic_DNA"/>
</dbReference>